<feature type="transmembrane region" description="Helical" evidence="1">
    <location>
        <begin position="81"/>
        <end position="101"/>
    </location>
</feature>
<name>A0A3M0GCJ7_9FLAO</name>
<keyword evidence="1" id="KW-0472">Membrane</keyword>
<dbReference type="OrthoDB" id="1143964at2"/>
<feature type="transmembrane region" description="Helical" evidence="1">
    <location>
        <begin position="107"/>
        <end position="129"/>
    </location>
</feature>
<evidence type="ECO:0000256" key="1">
    <source>
        <dbReference type="SAM" id="Phobius"/>
    </source>
</evidence>
<proteinExistence type="predicted"/>
<dbReference type="Proteomes" id="UP000281985">
    <property type="component" value="Unassembled WGS sequence"/>
</dbReference>
<reference evidence="2 3" key="1">
    <citation type="submission" date="2018-10" db="EMBL/GenBank/DDBJ databases">
        <title>Dokdonia luteus sp. nov., isolated from sea water.</title>
        <authorList>
            <person name="Zhou L.Y."/>
            <person name="Du Z.J."/>
        </authorList>
    </citation>
    <scope>NUCLEOTIDE SEQUENCE [LARGE SCALE GENOMIC DNA]</scope>
    <source>
        <strain evidence="2 3">SH27</strain>
    </source>
</reference>
<keyword evidence="3" id="KW-1185">Reference proteome</keyword>
<evidence type="ECO:0000313" key="3">
    <source>
        <dbReference type="Proteomes" id="UP000281985"/>
    </source>
</evidence>
<keyword evidence="1" id="KW-1133">Transmembrane helix</keyword>
<protein>
    <recommendedName>
        <fullName evidence="4">Sugar transporter</fullName>
    </recommendedName>
</protein>
<organism evidence="2 3">
    <name type="scientific">Dokdonia sinensis</name>
    <dbReference type="NCBI Taxonomy" id="2479847"/>
    <lineage>
        <taxon>Bacteria</taxon>
        <taxon>Pseudomonadati</taxon>
        <taxon>Bacteroidota</taxon>
        <taxon>Flavobacteriia</taxon>
        <taxon>Flavobacteriales</taxon>
        <taxon>Flavobacteriaceae</taxon>
        <taxon>Dokdonia</taxon>
    </lineage>
</organism>
<dbReference type="EMBL" id="REFV01000003">
    <property type="protein sequence ID" value="RMB62871.1"/>
    <property type="molecule type" value="Genomic_DNA"/>
</dbReference>
<keyword evidence="1" id="KW-0812">Transmembrane</keyword>
<comment type="caution">
    <text evidence="2">The sequence shown here is derived from an EMBL/GenBank/DDBJ whole genome shotgun (WGS) entry which is preliminary data.</text>
</comment>
<evidence type="ECO:0000313" key="2">
    <source>
        <dbReference type="EMBL" id="RMB62871.1"/>
    </source>
</evidence>
<dbReference type="RefSeq" id="WP_121916504.1">
    <property type="nucleotide sequence ID" value="NZ_REFV01000003.1"/>
</dbReference>
<feature type="transmembrane region" description="Helical" evidence="1">
    <location>
        <begin position="12"/>
        <end position="31"/>
    </location>
</feature>
<evidence type="ECO:0008006" key="4">
    <source>
        <dbReference type="Google" id="ProtNLM"/>
    </source>
</evidence>
<sequence length="140" mass="16288">MRSESKPPVSFWIVAVFAIIWNVAEVYFSSFELSFLERNLTAEQFKVIESIPIWYSVVFLAALFSEFLGSLMLFMRKKIATLFFGISFITLVFVESYWLLYYDIKNVSIVISTIVPILVIAVAGFLYFYSRNATRKDWIS</sequence>
<feature type="transmembrane region" description="Helical" evidence="1">
    <location>
        <begin position="51"/>
        <end position="74"/>
    </location>
</feature>
<accession>A0A3M0GCJ7</accession>
<gene>
    <name evidence="2" type="ORF">EAX61_04655</name>
</gene>
<dbReference type="AlphaFoldDB" id="A0A3M0GCJ7"/>